<dbReference type="Gene3D" id="3.10.450.50">
    <property type="match status" value="1"/>
</dbReference>
<feature type="domain" description="SnoaL-like" evidence="1">
    <location>
        <begin position="22"/>
        <end position="98"/>
    </location>
</feature>
<dbReference type="Proteomes" id="UP001215231">
    <property type="component" value="Chromosome"/>
</dbReference>
<dbReference type="SUPFAM" id="SSF54427">
    <property type="entry name" value="NTF2-like"/>
    <property type="match status" value="1"/>
</dbReference>
<dbReference type="InterPro" id="IPR037401">
    <property type="entry name" value="SnoaL-like"/>
</dbReference>
<dbReference type="InterPro" id="IPR032710">
    <property type="entry name" value="NTF2-like_dom_sf"/>
</dbReference>
<protein>
    <submittedName>
        <fullName evidence="2">Nuclear transport factor 2 family protein</fullName>
    </submittedName>
</protein>
<dbReference type="EMBL" id="CP059693">
    <property type="protein sequence ID" value="WDE11316.1"/>
    <property type="molecule type" value="Genomic_DNA"/>
</dbReference>
<evidence type="ECO:0000259" key="1">
    <source>
        <dbReference type="Pfam" id="PF12680"/>
    </source>
</evidence>
<keyword evidence="3" id="KW-1185">Reference proteome</keyword>
<evidence type="ECO:0000313" key="2">
    <source>
        <dbReference type="EMBL" id="WDE11316.1"/>
    </source>
</evidence>
<organism evidence="2 3">
    <name type="scientific">Thalassomonas haliotis</name>
    <dbReference type="NCBI Taxonomy" id="485448"/>
    <lineage>
        <taxon>Bacteria</taxon>
        <taxon>Pseudomonadati</taxon>
        <taxon>Pseudomonadota</taxon>
        <taxon>Gammaproteobacteria</taxon>
        <taxon>Alteromonadales</taxon>
        <taxon>Colwelliaceae</taxon>
        <taxon>Thalassomonas</taxon>
    </lineage>
</organism>
<evidence type="ECO:0000313" key="3">
    <source>
        <dbReference type="Proteomes" id="UP001215231"/>
    </source>
</evidence>
<dbReference type="RefSeq" id="WP_274051469.1">
    <property type="nucleotide sequence ID" value="NZ_CP059693.1"/>
</dbReference>
<gene>
    <name evidence="2" type="ORF">H3N35_24360</name>
</gene>
<reference evidence="2 3" key="1">
    <citation type="journal article" date="2022" name="Mar. Drugs">
        <title>Bioassay-Guided Fractionation Leads to the Detection of Cholic Acid Generated by the Rare Thalassomonas sp.</title>
        <authorList>
            <person name="Pheiffer F."/>
            <person name="Schneider Y.K."/>
            <person name="Hansen E.H."/>
            <person name="Andersen J.H."/>
            <person name="Isaksson J."/>
            <person name="Busche T."/>
            <person name="R C."/>
            <person name="Kalinowski J."/>
            <person name="Zyl L.V."/>
            <person name="Trindade M."/>
        </authorList>
    </citation>
    <scope>NUCLEOTIDE SEQUENCE [LARGE SCALE GENOMIC DNA]</scope>
    <source>
        <strain evidence="2 3">A5K-61T</strain>
    </source>
</reference>
<dbReference type="Pfam" id="PF12680">
    <property type="entry name" value="SnoaL_2"/>
    <property type="match status" value="1"/>
</dbReference>
<sequence length="125" mass="14273">MNEQDKATIIAKVTRASDTWKQGFNQGNAQVCAGQYTQDAVMQARPFGTFTGFDAIKAFWQNLINDGFSDIDYIEPDFEVIDEKTVLLTSRWRMNKAGGVIHKELWQQQANGEFKLTEDDFEVLE</sequence>
<name>A0ABY7VD86_9GAMM</name>
<proteinExistence type="predicted"/>
<accession>A0ABY7VD86</accession>